<evidence type="ECO:0000256" key="5">
    <source>
        <dbReference type="ARBA" id="ARBA00038359"/>
    </source>
</evidence>
<feature type="transmembrane region" description="Helical" evidence="7">
    <location>
        <begin position="92"/>
        <end position="119"/>
    </location>
</feature>
<dbReference type="InterPro" id="IPR049326">
    <property type="entry name" value="Rhodopsin_dom_fungi"/>
</dbReference>
<feature type="transmembrane region" description="Helical" evidence="7">
    <location>
        <begin position="15"/>
        <end position="37"/>
    </location>
</feature>
<feature type="transmembrane region" description="Helical" evidence="7">
    <location>
        <begin position="49"/>
        <end position="72"/>
    </location>
</feature>
<dbReference type="GO" id="GO:0016020">
    <property type="term" value="C:membrane"/>
    <property type="evidence" value="ECO:0007669"/>
    <property type="project" value="UniProtKB-SubCell"/>
</dbReference>
<evidence type="ECO:0000256" key="4">
    <source>
        <dbReference type="ARBA" id="ARBA00023136"/>
    </source>
</evidence>
<accession>A0A168AVI1</accession>
<evidence type="ECO:0000256" key="2">
    <source>
        <dbReference type="ARBA" id="ARBA00022692"/>
    </source>
</evidence>
<dbReference type="PANTHER" id="PTHR33048:SF47">
    <property type="entry name" value="INTEGRAL MEMBRANE PROTEIN-RELATED"/>
    <property type="match status" value="1"/>
</dbReference>
<evidence type="ECO:0000256" key="3">
    <source>
        <dbReference type="ARBA" id="ARBA00022989"/>
    </source>
</evidence>
<feature type="region of interest" description="Disordered" evidence="6">
    <location>
        <begin position="290"/>
        <end position="339"/>
    </location>
</feature>
<feature type="compositionally biased region" description="Low complexity" evidence="6">
    <location>
        <begin position="290"/>
        <end position="300"/>
    </location>
</feature>
<feature type="compositionally biased region" description="Basic and acidic residues" evidence="6">
    <location>
        <begin position="328"/>
        <end position="339"/>
    </location>
</feature>
<dbReference type="AlphaFoldDB" id="A0A168AVI1"/>
<reference evidence="9" key="1">
    <citation type="journal article" date="2016" name="Genome Biol. Evol.">
        <title>Divergent and convergent evolution of fungal pathogenicity.</title>
        <authorList>
            <person name="Shang Y."/>
            <person name="Xiao G."/>
            <person name="Zheng P."/>
            <person name="Cen K."/>
            <person name="Zhan S."/>
            <person name="Wang C."/>
        </authorList>
    </citation>
    <scope>NUCLEOTIDE SEQUENCE [LARGE SCALE GENOMIC DNA]</scope>
    <source>
        <strain evidence="9">RCEF 2490</strain>
    </source>
</reference>
<dbReference type="InterPro" id="IPR052337">
    <property type="entry name" value="SAT4-like"/>
</dbReference>
<dbReference type="OrthoDB" id="5429740at2759"/>
<gene>
    <name evidence="9" type="ORF">AAL_05388</name>
</gene>
<sequence length="339" mass="37574">MSRTAVPDPDDRGPAILQITWVLTALSIVVTLLRIFVQTKVLRGLNAHDWLMIVALLLQIASQACITEAYNWGMGIHDAYLLMDPAMPWINLLKWVYISTLPGVLCSIFARVSICLLLISLFGSKLWLKWWLIVTTTLVAVLGVLSIAVTWAQADPIEGLWNPLIHARRWNPNVSLYIVFVAGAVWALTDLTFVLFPVIIIWSLQMALHRKLGVCIILAGSLFSLATCVMRILTAREDNLSQTAWGMLWASIEQCLVVILGSAPTLPALRKLNVAFLRRTGRAFVSRVSRVSSGGNSNNKRGSEKSSWPSDMSTEQRSRSTSAADDSDMGRIYRAEGEP</sequence>
<feature type="domain" description="Rhodopsin" evidence="8">
    <location>
        <begin position="33"/>
        <end position="269"/>
    </location>
</feature>
<name>A0A168AVI1_9HYPO</name>
<dbReference type="Pfam" id="PF20684">
    <property type="entry name" value="Fung_rhodopsin"/>
    <property type="match status" value="1"/>
</dbReference>
<dbReference type="EMBL" id="AZGY01000011">
    <property type="protein sequence ID" value="KZZ94421.1"/>
    <property type="molecule type" value="Genomic_DNA"/>
</dbReference>
<dbReference type="Proteomes" id="UP000078544">
    <property type="component" value="Unassembled WGS sequence"/>
</dbReference>
<comment type="caution">
    <text evidence="9">The sequence shown here is derived from an EMBL/GenBank/DDBJ whole genome shotgun (WGS) entry which is preliminary data.</text>
</comment>
<comment type="subcellular location">
    <subcellularLocation>
        <location evidence="1">Membrane</location>
        <topology evidence="1">Multi-pass membrane protein</topology>
    </subcellularLocation>
</comment>
<keyword evidence="4 7" id="KW-0472">Membrane</keyword>
<feature type="transmembrane region" description="Helical" evidence="7">
    <location>
        <begin position="174"/>
        <end position="200"/>
    </location>
</feature>
<proteinExistence type="inferred from homology"/>
<evidence type="ECO:0000256" key="6">
    <source>
        <dbReference type="SAM" id="MobiDB-lite"/>
    </source>
</evidence>
<feature type="transmembrane region" description="Helical" evidence="7">
    <location>
        <begin position="131"/>
        <end position="154"/>
    </location>
</feature>
<dbReference type="STRING" id="1081109.A0A168AVI1"/>
<evidence type="ECO:0000256" key="7">
    <source>
        <dbReference type="SAM" id="Phobius"/>
    </source>
</evidence>
<keyword evidence="2 7" id="KW-0812">Transmembrane</keyword>
<feature type="transmembrane region" description="Helical" evidence="7">
    <location>
        <begin position="245"/>
        <end position="269"/>
    </location>
</feature>
<feature type="transmembrane region" description="Helical" evidence="7">
    <location>
        <begin position="212"/>
        <end position="233"/>
    </location>
</feature>
<comment type="similarity">
    <text evidence="5">Belongs to the SAT4 family.</text>
</comment>
<evidence type="ECO:0000313" key="10">
    <source>
        <dbReference type="Proteomes" id="UP000078544"/>
    </source>
</evidence>
<evidence type="ECO:0000256" key="1">
    <source>
        <dbReference type="ARBA" id="ARBA00004141"/>
    </source>
</evidence>
<protein>
    <submittedName>
        <fullName evidence="9">Integral membrane protein</fullName>
    </submittedName>
</protein>
<dbReference type="PANTHER" id="PTHR33048">
    <property type="entry name" value="PTH11-LIKE INTEGRAL MEMBRANE PROTEIN (AFU_ORTHOLOGUE AFUA_5G11245)"/>
    <property type="match status" value="1"/>
</dbReference>
<organism evidence="9 10">
    <name type="scientific">Moelleriella libera RCEF 2490</name>
    <dbReference type="NCBI Taxonomy" id="1081109"/>
    <lineage>
        <taxon>Eukaryota</taxon>
        <taxon>Fungi</taxon>
        <taxon>Dikarya</taxon>
        <taxon>Ascomycota</taxon>
        <taxon>Pezizomycotina</taxon>
        <taxon>Sordariomycetes</taxon>
        <taxon>Hypocreomycetidae</taxon>
        <taxon>Hypocreales</taxon>
        <taxon>Clavicipitaceae</taxon>
        <taxon>Moelleriella</taxon>
    </lineage>
</organism>
<evidence type="ECO:0000313" key="9">
    <source>
        <dbReference type="EMBL" id="KZZ94421.1"/>
    </source>
</evidence>
<keyword evidence="3 7" id="KW-1133">Transmembrane helix</keyword>
<keyword evidence="10" id="KW-1185">Reference proteome</keyword>
<evidence type="ECO:0000259" key="8">
    <source>
        <dbReference type="Pfam" id="PF20684"/>
    </source>
</evidence>